<dbReference type="PANTHER" id="PTHR33540">
    <property type="entry name" value="TRNA THREONYLCARBAMOYLADENOSINE BIOSYNTHESIS PROTEIN TSAE"/>
    <property type="match status" value="1"/>
</dbReference>
<accession>A0A1M7T4W1</accession>
<dbReference type="Proteomes" id="UP000184010">
    <property type="component" value="Unassembled WGS sequence"/>
</dbReference>
<keyword evidence="6" id="KW-0479">Metal-binding</keyword>
<evidence type="ECO:0000256" key="7">
    <source>
        <dbReference type="ARBA" id="ARBA00022741"/>
    </source>
</evidence>
<dbReference type="NCBIfam" id="TIGR00150">
    <property type="entry name" value="T6A_YjeE"/>
    <property type="match status" value="1"/>
</dbReference>
<keyword evidence="7" id="KW-0547">Nucleotide-binding</keyword>
<dbReference type="AlphaFoldDB" id="A0A1M7T4W1"/>
<evidence type="ECO:0000256" key="10">
    <source>
        <dbReference type="ARBA" id="ARBA00032441"/>
    </source>
</evidence>
<dbReference type="RefSeq" id="WP_072772068.1">
    <property type="nucleotide sequence ID" value="NZ_FRDN01000005.1"/>
</dbReference>
<dbReference type="PANTHER" id="PTHR33540:SF2">
    <property type="entry name" value="TRNA THREONYLCARBAMOYLADENOSINE BIOSYNTHESIS PROTEIN TSAE"/>
    <property type="match status" value="1"/>
</dbReference>
<keyword evidence="4" id="KW-0963">Cytoplasm</keyword>
<evidence type="ECO:0000256" key="8">
    <source>
        <dbReference type="ARBA" id="ARBA00022840"/>
    </source>
</evidence>
<dbReference type="STRING" id="1121395.SAMN02745215_01566"/>
<evidence type="ECO:0000256" key="2">
    <source>
        <dbReference type="ARBA" id="ARBA00007599"/>
    </source>
</evidence>
<protein>
    <recommendedName>
        <fullName evidence="3">tRNA threonylcarbamoyladenosine biosynthesis protein TsaE</fullName>
    </recommendedName>
    <alternativeName>
        <fullName evidence="10">t(6)A37 threonylcarbamoyladenosine biosynthesis protein TsaE</fullName>
    </alternativeName>
</protein>
<dbReference type="GO" id="GO:0005524">
    <property type="term" value="F:ATP binding"/>
    <property type="evidence" value="ECO:0007669"/>
    <property type="project" value="UniProtKB-KW"/>
</dbReference>
<comment type="similarity">
    <text evidence="2">Belongs to the TsaE family.</text>
</comment>
<keyword evidence="5" id="KW-0819">tRNA processing</keyword>
<dbReference type="EMBL" id="FRDN01000005">
    <property type="protein sequence ID" value="SHN65738.1"/>
    <property type="molecule type" value="Genomic_DNA"/>
</dbReference>
<evidence type="ECO:0000256" key="9">
    <source>
        <dbReference type="ARBA" id="ARBA00022842"/>
    </source>
</evidence>
<dbReference type="Gene3D" id="3.40.50.300">
    <property type="entry name" value="P-loop containing nucleotide triphosphate hydrolases"/>
    <property type="match status" value="1"/>
</dbReference>
<organism evidence="11 12">
    <name type="scientific">Desulfitobacterium chlororespirans DSM 11544</name>
    <dbReference type="NCBI Taxonomy" id="1121395"/>
    <lineage>
        <taxon>Bacteria</taxon>
        <taxon>Bacillati</taxon>
        <taxon>Bacillota</taxon>
        <taxon>Clostridia</taxon>
        <taxon>Eubacteriales</taxon>
        <taxon>Desulfitobacteriaceae</taxon>
        <taxon>Desulfitobacterium</taxon>
    </lineage>
</organism>
<evidence type="ECO:0000256" key="6">
    <source>
        <dbReference type="ARBA" id="ARBA00022723"/>
    </source>
</evidence>
<keyword evidence="12" id="KW-1185">Reference proteome</keyword>
<dbReference type="GO" id="GO:0005737">
    <property type="term" value="C:cytoplasm"/>
    <property type="evidence" value="ECO:0007669"/>
    <property type="project" value="UniProtKB-SubCell"/>
</dbReference>
<evidence type="ECO:0000256" key="3">
    <source>
        <dbReference type="ARBA" id="ARBA00019010"/>
    </source>
</evidence>
<comment type="subcellular location">
    <subcellularLocation>
        <location evidence="1">Cytoplasm</location>
    </subcellularLocation>
</comment>
<dbReference type="GO" id="GO:0002949">
    <property type="term" value="P:tRNA threonylcarbamoyladenosine modification"/>
    <property type="evidence" value="ECO:0007669"/>
    <property type="project" value="InterPro"/>
</dbReference>
<keyword evidence="9" id="KW-0460">Magnesium</keyword>
<dbReference type="SUPFAM" id="SSF52540">
    <property type="entry name" value="P-loop containing nucleoside triphosphate hydrolases"/>
    <property type="match status" value="1"/>
</dbReference>
<evidence type="ECO:0000256" key="4">
    <source>
        <dbReference type="ARBA" id="ARBA00022490"/>
    </source>
</evidence>
<keyword evidence="8" id="KW-0067">ATP-binding</keyword>
<sequence>MELEVQSLSADYTHALGYNLGKVLRGGDVVCLSGDLGAGKTALAKGIGEALAVQEPMTSPTFTFQIEYSGIAQDNPVRLIHMDLYRLRYPEEVEIIGVEDAFQEDAICLIEWPGIAEDILPDDSLAIRIEGSGEEPRLIGFSSQAEVWAERLKDMITEKSLVNPFEY</sequence>
<evidence type="ECO:0000256" key="5">
    <source>
        <dbReference type="ARBA" id="ARBA00022694"/>
    </source>
</evidence>
<dbReference type="InterPro" id="IPR027417">
    <property type="entry name" value="P-loop_NTPase"/>
</dbReference>
<dbReference type="GO" id="GO:0046872">
    <property type="term" value="F:metal ion binding"/>
    <property type="evidence" value="ECO:0007669"/>
    <property type="project" value="UniProtKB-KW"/>
</dbReference>
<dbReference type="Pfam" id="PF02367">
    <property type="entry name" value="TsaE"/>
    <property type="match status" value="1"/>
</dbReference>
<gene>
    <name evidence="11" type="ORF">SAMN02745215_01566</name>
</gene>
<proteinExistence type="inferred from homology"/>
<dbReference type="InterPro" id="IPR003442">
    <property type="entry name" value="T6A_TsaE"/>
</dbReference>
<evidence type="ECO:0000313" key="11">
    <source>
        <dbReference type="EMBL" id="SHN65738.1"/>
    </source>
</evidence>
<evidence type="ECO:0000256" key="1">
    <source>
        <dbReference type="ARBA" id="ARBA00004496"/>
    </source>
</evidence>
<evidence type="ECO:0000313" key="12">
    <source>
        <dbReference type="Proteomes" id="UP000184010"/>
    </source>
</evidence>
<reference evidence="12" key="1">
    <citation type="submission" date="2016-12" db="EMBL/GenBank/DDBJ databases">
        <authorList>
            <person name="Varghese N."/>
            <person name="Submissions S."/>
        </authorList>
    </citation>
    <scope>NUCLEOTIDE SEQUENCE [LARGE SCALE GENOMIC DNA]</scope>
    <source>
        <strain evidence="12">DSM 11544</strain>
    </source>
</reference>
<name>A0A1M7T4W1_9FIRM</name>